<accession>A0A4R7BW55</accession>
<keyword evidence="4" id="KW-0998">Cell outer membrane</keyword>
<evidence type="ECO:0000256" key="4">
    <source>
        <dbReference type="ARBA" id="ARBA00023237"/>
    </source>
</evidence>
<dbReference type="Gene3D" id="2.40.160.20">
    <property type="match status" value="1"/>
</dbReference>
<comment type="subcellular location">
    <subcellularLocation>
        <location evidence="1">Cell outer membrane</location>
    </subcellularLocation>
</comment>
<organism evidence="8 9">
    <name type="scientific">Enterovirga rhinocerotis</name>
    <dbReference type="NCBI Taxonomy" id="1339210"/>
    <lineage>
        <taxon>Bacteria</taxon>
        <taxon>Pseudomonadati</taxon>
        <taxon>Pseudomonadota</taxon>
        <taxon>Alphaproteobacteria</taxon>
        <taxon>Hyphomicrobiales</taxon>
        <taxon>Methylobacteriaceae</taxon>
        <taxon>Enterovirga</taxon>
    </lineage>
</organism>
<dbReference type="Pfam" id="PF13505">
    <property type="entry name" value="OMP_b-brl"/>
    <property type="match status" value="1"/>
</dbReference>
<keyword evidence="2 6" id="KW-0732">Signal</keyword>
<feature type="signal peptide" evidence="6">
    <location>
        <begin position="1"/>
        <end position="19"/>
    </location>
</feature>
<keyword evidence="9" id="KW-1185">Reference proteome</keyword>
<keyword evidence="3" id="KW-0472">Membrane</keyword>
<dbReference type="Proteomes" id="UP000295122">
    <property type="component" value="Unassembled WGS sequence"/>
</dbReference>
<dbReference type="RefSeq" id="WP_133771205.1">
    <property type="nucleotide sequence ID" value="NZ_SNZR01000013.1"/>
</dbReference>
<dbReference type="PANTHER" id="PTHR34001:SF3">
    <property type="entry name" value="BLL7405 PROTEIN"/>
    <property type="match status" value="1"/>
</dbReference>
<dbReference type="AlphaFoldDB" id="A0A4R7BW55"/>
<reference evidence="8 9" key="1">
    <citation type="submission" date="2019-03" db="EMBL/GenBank/DDBJ databases">
        <title>Genomic Encyclopedia of Type Strains, Phase IV (KMG-IV): sequencing the most valuable type-strain genomes for metagenomic binning, comparative biology and taxonomic classification.</title>
        <authorList>
            <person name="Goeker M."/>
        </authorList>
    </citation>
    <scope>NUCLEOTIDE SEQUENCE [LARGE SCALE GENOMIC DNA]</scope>
    <source>
        <strain evidence="8 9">DSM 25903</strain>
    </source>
</reference>
<feature type="chain" id="PRO_5020320402" evidence="6">
    <location>
        <begin position="20"/>
        <end position="266"/>
    </location>
</feature>
<dbReference type="PANTHER" id="PTHR34001">
    <property type="entry name" value="BLL7405 PROTEIN"/>
    <property type="match status" value="1"/>
</dbReference>
<dbReference type="EMBL" id="SNZR01000013">
    <property type="protein sequence ID" value="TDR90084.1"/>
    <property type="molecule type" value="Genomic_DNA"/>
</dbReference>
<gene>
    <name evidence="8" type="ORF">EV668_2923</name>
</gene>
<evidence type="ECO:0000256" key="5">
    <source>
        <dbReference type="ARBA" id="ARBA00038306"/>
    </source>
</evidence>
<dbReference type="OrthoDB" id="8455142at2"/>
<comment type="similarity">
    <text evidence="5">Belongs to the Omp25/RopB family.</text>
</comment>
<dbReference type="InterPro" id="IPR051692">
    <property type="entry name" value="OMP-like"/>
</dbReference>
<name>A0A4R7BW55_9HYPH</name>
<protein>
    <submittedName>
        <fullName evidence="8">Outer membrane immunogenic protein</fullName>
    </submittedName>
</protein>
<dbReference type="InterPro" id="IPR011250">
    <property type="entry name" value="OMP/PagP_B-barrel"/>
</dbReference>
<evidence type="ECO:0000313" key="8">
    <source>
        <dbReference type="EMBL" id="TDR90084.1"/>
    </source>
</evidence>
<proteinExistence type="inferred from homology"/>
<evidence type="ECO:0000313" key="9">
    <source>
        <dbReference type="Proteomes" id="UP000295122"/>
    </source>
</evidence>
<evidence type="ECO:0000259" key="7">
    <source>
        <dbReference type="Pfam" id="PF13505"/>
    </source>
</evidence>
<feature type="domain" description="Outer membrane protein beta-barrel" evidence="7">
    <location>
        <begin position="7"/>
        <end position="222"/>
    </location>
</feature>
<evidence type="ECO:0000256" key="1">
    <source>
        <dbReference type="ARBA" id="ARBA00004442"/>
    </source>
</evidence>
<evidence type="ECO:0000256" key="2">
    <source>
        <dbReference type="ARBA" id="ARBA00022729"/>
    </source>
</evidence>
<evidence type="ECO:0000256" key="3">
    <source>
        <dbReference type="ARBA" id="ARBA00023136"/>
    </source>
</evidence>
<comment type="caution">
    <text evidence="8">The sequence shown here is derived from an EMBL/GenBank/DDBJ whole genome shotgun (WGS) entry which is preliminary data.</text>
</comment>
<dbReference type="InterPro" id="IPR027385">
    <property type="entry name" value="Beta-barrel_OMP"/>
</dbReference>
<dbReference type="GO" id="GO:0009279">
    <property type="term" value="C:cell outer membrane"/>
    <property type="evidence" value="ECO:0007669"/>
    <property type="project" value="UniProtKB-SubCell"/>
</dbReference>
<sequence length="266" mass="28062">MTRSVLAALAILASSAAYAQTAPGGGAPEWTGFYLGANAGVLGGESGTIAGTPGFSRGTFWGAMMIVNPFTTVGNGRTRGMTSLMGGGQLGYNYQIGQVVWGAEADIQAVSPVRDSRTVDETKFGRFLTAATTIETRQRYDYLGTVRGRIGYLVLPNLLVFATGGIAYANRQSITWLDRAATTATPSRSVVKTGYVVGGGVEYALGQNWSVKGEGLFYDLGKTHARATVTSPDPFFGRLTVGQVLETSRDRGIIGRIGLNYRFGGS</sequence>
<dbReference type="SUPFAM" id="SSF56925">
    <property type="entry name" value="OMPA-like"/>
    <property type="match status" value="1"/>
</dbReference>
<evidence type="ECO:0000256" key="6">
    <source>
        <dbReference type="SAM" id="SignalP"/>
    </source>
</evidence>